<evidence type="ECO:0000259" key="3">
    <source>
        <dbReference type="PROSITE" id="PS50106"/>
    </source>
</evidence>
<keyword evidence="1" id="KW-0645">Protease</keyword>
<name>A0ABT8KK56_9BACT</name>
<evidence type="ECO:0000256" key="2">
    <source>
        <dbReference type="ARBA" id="ARBA00022801"/>
    </source>
</evidence>
<dbReference type="RefSeq" id="WP_346750837.1">
    <property type="nucleotide sequence ID" value="NZ_JAUJEA010000001.1"/>
</dbReference>
<dbReference type="SUPFAM" id="SSF50156">
    <property type="entry name" value="PDZ domain-like"/>
    <property type="match status" value="1"/>
</dbReference>
<dbReference type="Pfam" id="PF13180">
    <property type="entry name" value="PDZ_2"/>
    <property type="match status" value="1"/>
</dbReference>
<dbReference type="Gene3D" id="2.40.10.120">
    <property type="match status" value="1"/>
</dbReference>
<dbReference type="PROSITE" id="PS50106">
    <property type="entry name" value="PDZ"/>
    <property type="match status" value="1"/>
</dbReference>
<sequence length="492" mass="53822">MKNIVTVIIVGFLAGLGGAFTFSILNEQSNSSNTEKYYATNDTSNHNYVNYTSESRNKEIDNPSDRIAPNKIDANENFVLASRNSTNSVVFIKTVSGPEYGSGGWLDWFFEGRGTQRVGSGSGVIYSKDGYIVTNNHVIDNAEVIEVIHNKVPYEASVIGTDPSTDLAVLKIEAKDLPNIAIGSSKKLAVGEWVLAVGNPFNLTSTVTAGIVSAKGREINILRSKFPIESFIQTDAAINPGNSGGALVNAAGELVGINTAILSRTGSYAGYGFAVPVDIVKKVVDDLIQYGEVQKAFFGAEVIDLSPEIAETIGADNLSGVVLSYIQRGGSAEEMDFEKGDIILKIDGEDINTKSEFEEMLSYYSPGDKITIVYKRNNKINTRSITLRNREGTTGIIKKELYSSKKLGVDFETVPKIERDQLGIDHGVRVAKIKDGFFRRLDIQEGFIITSINRKAIKNPQQLANILEEIRGKVRIDGINKRGVRGYYSYYF</sequence>
<dbReference type="PANTHER" id="PTHR43343:SF3">
    <property type="entry name" value="PROTEASE DO-LIKE 8, CHLOROPLASTIC"/>
    <property type="match status" value="1"/>
</dbReference>
<organism evidence="4 5">
    <name type="scientific">Splendidivirga corallicola</name>
    <dbReference type="NCBI Taxonomy" id="3051826"/>
    <lineage>
        <taxon>Bacteria</taxon>
        <taxon>Pseudomonadati</taxon>
        <taxon>Bacteroidota</taxon>
        <taxon>Cytophagia</taxon>
        <taxon>Cytophagales</taxon>
        <taxon>Splendidivirgaceae</taxon>
        <taxon>Splendidivirga</taxon>
    </lineage>
</organism>
<evidence type="ECO:0000313" key="4">
    <source>
        <dbReference type="EMBL" id="MDN5200818.1"/>
    </source>
</evidence>
<proteinExistence type="predicted"/>
<dbReference type="Gene3D" id="2.30.42.10">
    <property type="match status" value="2"/>
</dbReference>
<dbReference type="PANTHER" id="PTHR43343">
    <property type="entry name" value="PEPTIDASE S12"/>
    <property type="match status" value="1"/>
</dbReference>
<dbReference type="Pfam" id="PF13365">
    <property type="entry name" value="Trypsin_2"/>
    <property type="match status" value="1"/>
</dbReference>
<comment type="caution">
    <text evidence="4">The sequence shown here is derived from an EMBL/GenBank/DDBJ whole genome shotgun (WGS) entry which is preliminary data.</text>
</comment>
<evidence type="ECO:0000313" key="5">
    <source>
        <dbReference type="Proteomes" id="UP001172082"/>
    </source>
</evidence>
<keyword evidence="5" id="KW-1185">Reference proteome</keyword>
<dbReference type="EMBL" id="JAUJEA010000001">
    <property type="protein sequence ID" value="MDN5200818.1"/>
    <property type="molecule type" value="Genomic_DNA"/>
</dbReference>
<dbReference type="Proteomes" id="UP001172082">
    <property type="component" value="Unassembled WGS sequence"/>
</dbReference>
<dbReference type="InterPro" id="IPR051201">
    <property type="entry name" value="Chloro_Bact_Ser_Proteases"/>
</dbReference>
<dbReference type="InterPro" id="IPR001478">
    <property type="entry name" value="PDZ"/>
</dbReference>
<reference evidence="4" key="1">
    <citation type="submission" date="2023-06" db="EMBL/GenBank/DDBJ databases">
        <title>Genomic of Parafulvivirga corallium.</title>
        <authorList>
            <person name="Wang G."/>
        </authorList>
    </citation>
    <scope>NUCLEOTIDE SEQUENCE</scope>
    <source>
        <strain evidence="4">BMA10</strain>
    </source>
</reference>
<protein>
    <submittedName>
        <fullName evidence="4">Trypsin-like peptidase domain-containing protein</fullName>
    </submittedName>
</protein>
<dbReference type="InterPro" id="IPR036034">
    <property type="entry name" value="PDZ_sf"/>
</dbReference>
<accession>A0ABT8KK56</accession>
<dbReference type="InterPro" id="IPR009003">
    <property type="entry name" value="Peptidase_S1_PA"/>
</dbReference>
<gene>
    <name evidence="4" type="ORF">QQ008_05585</name>
</gene>
<dbReference type="SMART" id="SM00228">
    <property type="entry name" value="PDZ"/>
    <property type="match status" value="1"/>
</dbReference>
<keyword evidence="2" id="KW-0378">Hydrolase</keyword>
<dbReference type="InterPro" id="IPR001940">
    <property type="entry name" value="Peptidase_S1C"/>
</dbReference>
<feature type="domain" description="PDZ" evidence="3">
    <location>
        <begin position="287"/>
        <end position="378"/>
    </location>
</feature>
<evidence type="ECO:0000256" key="1">
    <source>
        <dbReference type="ARBA" id="ARBA00022670"/>
    </source>
</evidence>
<dbReference type="PRINTS" id="PR00834">
    <property type="entry name" value="PROTEASES2C"/>
</dbReference>
<dbReference type="SUPFAM" id="SSF50494">
    <property type="entry name" value="Trypsin-like serine proteases"/>
    <property type="match status" value="1"/>
</dbReference>